<evidence type="ECO:0000259" key="1">
    <source>
        <dbReference type="Pfam" id="PF00567"/>
    </source>
</evidence>
<evidence type="ECO:0000313" key="3">
    <source>
        <dbReference type="Proteomes" id="UP000037510"/>
    </source>
</evidence>
<organism evidence="2 3">
    <name type="scientific">Operophtera brumata</name>
    <name type="common">Winter moth</name>
    <name type="synonym">Phalaena brumata</name>
    <dbReference type="NCBI Taxonomy" id="104452"/>
    <lineage>
        <taxon>Eukaryota</taxon>
        <taxon>Metazoa</taxon>
        <taxon>Ecdysozoa</taxon>
        <taxon>Arthropoda</taxon>
        <taxon>Hexapoda</taxon>
        <taxon>Insecta</taxon>
        <taxon>Pterygota</taxon>
        <taxon>Neoptera</taxon>
        <taxon>Endopterygota</taxon>
        <taxon>Lepidoptera</taxon>
        <taxon>Glossata</taxon>
        <taxon>Ditrysia</taxon>
        <taxon>Geometroidea</taxon>
        <taxon>Geometridae</taxon>
        <taxon>Larentiinae</taxon>
        <taxon>Operophtera</taxon>
    </lineage>
</organism>
<reference evidence="2 3" key="1">
    <citation type="journal article" date="2015" name="Genome Biol. Evol.">
        <title>The genome of winter moth (Operophtera brumata) provides a genomic perspective on sexual dimorphism and phenology.</title>
        <authorList>
            <person name="Derks M.F."/>
            <person name="Smit S."/>
            <person name="Salis L."/>
            <person name="Schijlen E."/>
            <person name="Bossers A."/>
            <person name="Mateman C."/>
            <person name="Pijl A.S."/>
            <person name="de Ridder D."/>
            <person name="Groenen M.A."/>
            <person name="Visser M.E."/>
            <person name="Megens H.J."/>
        </authorList>
    </citation>
    <scope>NUCLEOTIDE SEQUENCE [LARGE SCALE GENOMIC DNA]</scope>
    <source>
        <strain evidence="2">WM2013NL</strain>
        <tissue evidence="2">Head and thorax</tissue>
    </source>
</reference>
<comment type="caution">
    <text evidence="2">The sequence shown here is derived from an EMBL/GenBank/DDBJ whole genome shotgun (WGS) entry which is preliminary data.</text>
</comment>
<dbReference type="AlphaFoldDB" id="A0A0L7LJL8"/>
<dbReference type="Gene3D" id="2.30.30.140">
    <property type="match status" value="1"/>
</dbReference>
<dbReference type="InterPro" id="IPR035437">
    <property type="entry name" value="SNase_OB-fold_sf"/>
</dbReference>
<evidence type="ECO:0000313" key="2">
    <source>
        <dbReference type="EMBL" id="KOB75620.1"/>
    </source>
</evidence>
<dbReference type="InterPro" id="IPR002999">
    <property type="entry name" value="Tudor"/>
</dbReference>
<proteinExistence type="predicted"/>
<gene>
    <name evidence="2" type="ORF">OBRU01_05723</name>
</gene>
<dbReference type="Pfam" id="PF00567">
    <property type="entry name" value="TUDOR"/>
    <property type="match status" value="1"/>
</dbReference>
<keyword evidence="3" id="KW-1185">Reference proteome</keyword>
<dbReference type="Proteomes" id="UP000037510">
    <property type="component" value="Unassembled WGS sequence"/>
</dbReference>
<accession>A0A0L7LJL8</accession>
<sequence length="100" mass="11042">MNVVGQVLYVDYGTVLWVKEDNLRALEPRFTMLPIQGVLCTLAGVMQHGDSARWVRAKRALSDLVQDRELDAHVIARDAAGGLGALSDLVQDRELDAHVM</sequence>
<feature type="domain" description="Tudor" evidence="1">
    <location>
        <begin position="6"/>
        <end position="44"/>
    </location>
</feature>
<dbReference type="Gene3D" id="2.40.50.90">
    <property type="match status" value="1"/>
</dbReference>
<dbReference type="EMBL" id="JTDY01000867">
    <property type="protein sequence ID" value="KOB75620.1"/>
    <property type="molecule type" value="Genomic_DNA"/>
</dbReference>
<dbReference type="SUPFAM" id="SSF63748">
    <property type="entry name" value="Tudor/PWWP/MBT"/>
    <property type="match status" value="1"/>
</dbReference>
<protein>
    <submittedName>
        <fullName evidence="2">Tudor domain containing 1</fullName>
    </submittedName>
</protein>
<dbReference type="GO" id="GO:0005737">
    <property type="term" value="C:cytoplasm"/>
    <property type="evidence" value="ECO:0007669"/>
    <property type="project" value="UniProtKB-ARBA"/>
</dbReference>
<name>A0A0L7LJL8_OPEBR</name>